<dbReference type="EMBL" id="JBHSBU010000001">
    <property type="protein sequence ID" value="MFC4161456.1"/>
    <property type="molecule type" value="Genomic_DNA"/>
</dbReference>
<sequence length="226" mass="25442">MLLHVPAVLDATELSRCRDLLAAADWADGRITAGTQSAREKRNLQLPESAPQLSELRTIVESALARHGLFFSAALPARIYPPLFNRYEGGMDFGDHIDNAMRQLPQGGWLRTDLSATLFLCEPDDYDGGELRIDDRFAEHWVKLPAGDLVLYPATTVHRVEPVTRGVRLASFFWIQSLVRDVGERALLFDMDLALSRLRGELGERQELVELTGVYHNLLRRWGGPH</sequence>
<comment type="cofactor">
    <cofactor evidence="1 7">
        <name>L-ascorbate</name>
        <dbReference type="ChEBI" id="CHEBI:38290"/>
    </cofactor>
</comment>
<evidence type="ECO:0000256" key="5">
    <source>
        <dbReference type="ARBA" id="ARBA00023002"/>
    </source>
</evidence>
<evidence type="ECO:0000313" key="9">
    <source>
        <dbReference type="EMBL" id="MFC4161456.1"/>
    </source>
</evidence>
<reference evidence="10" key="1">
    <citation type="journal article" date="2019" name="Int. J. Syst. Evol. Microbiol.">
        <title>The Global Catalogue of Microorganisms (GCM) 10K type strain sequencing project: providing services to taxonomists for standard genome sequencing and annotation.</title>
        <authorList>
            <consortium name="The Broad Institute Genomics Platform"/>
            <consortium name="The Broad Institute Genome Sequencing Center for Infectious Disease"/>
            <person name="Wu L."/>
            <person name="Ma J."/>
        </authorList>
    </citation>
    <scope>NUCLEOTIDE SEQUENCE [LARGE SCALE GENOMIC DNA]</scope>
    <source>
        <strain evidence="10">LMG 29894</strain>
    </source>
</reference>
<dbReference type="InterPro" id="IPR005123">
    <property type="entry name" value="Oxoglu/Fe-dep_dioxygenase_dom"/>
</dbReference>
<dbReference type="InterPro" id="IPR023550">
    <property type="entry name" value="PKHD_hydroxylase"/>
</dbReference>
<feature type="binding site" evidence="7">
    <location>
        <position position="158"/>
    </location>
    <ligand>
        <name>Fe cation</name>
        <dbReference type="ChEBI" id="CHEBI:24875"/>
    </ligand>
</feature>
<feature type="binding site" evidence="7">
    <location>
        <position position="98"/>
    </location>
    <ligand>
        <name>Fe cation</name>
        <dbReference type="ChEBI" id="CHEBI:24875"/>
    </ligand>
</feature>
<dbReference type="PANTHER" id="PTHR41536:SF1">
    <property type="entry name" value="PKHD-TYPE HYDROXYLASE YBIX"/>
    <property type="match status" value="1"/>
</dbReference>
<feature type="domain" description="Fe2OG dioxygenase" evidence="8">
    <location>
        <begin position="78"/>
        <end position="177"/>
    </location>
</feature>
<evidence type="ECO:0000256" key="1">
    <source>
        <dbReference type="ARBA" id="ARBA00001961"/>
    </source>
</evidence>
<dbReference type="InterPro" id="IPR044862">
    <property type="entry name" value="Pro_4_hyd_alph_FE2OG_OXY"/>
</dbReference>
<dbReference type="SMART" id="SM00702">
    <property type="entry name" value="P4Hc"/>
    <property type="match status" value="1"/>
</dbReference>
<dbReference type="GO" id="GO:0051213">
    <property type="term" value="F:dioxygenase activity"/>
    <property type="evidence" value="ECO:0007669"/>
    <property type="project" value="UniProtKB-KW"/>
</dbReference>
<accession>A0ABV8MWR8</accession>
<dbReference type="NCBIfam" id="NF003975">
    <property type="entry name" value="PRK05467.1-4"/>
    <property type="match status" value="1"/>
</dbReference>
<evidence type="ECO:0000313" key="10">
    <source>
        <dbReference type="Proteomes" id="UP001595791"/>
    </source>
</evidence>
<evidence type="ECO:0000259" key="8">
    <source>
        <dbReference type="PROSITE" id="PS51471"/>
    </source>
</evidence>
<feature type="binding site" evidence="7">
    <location>
        <position position="96"/>
    </location>
    <ligand>
        <name>Fe cation</name>
        <dbReference type="ChEBI" id="CHEBI:24875"/>
    </ligand>
</feature>
<dbReference type="PROSITE" id="PS51471">
    <property type="entry name" value="FE2OG_OXY"/>
    <property type="match status" value="1"/>
</dbReference>
<evidence type="ECO:0000256" key="2">
    <source>
        <dbReference type="ARBA" id="ARBA00022723"/>
    </source>
</evidence>
<keyword evidence="5 7" id="KW-0560">Oxidoreductase</keyword>
<comment type="caution">
    <text evidence="9">The sequence shown here is derived from an EMBL/GenBank/DDBJ whole genome shotgun (WGS) entry which is preliminary data.</text>
</comment>
<keyword evidence="2 7" id="KW-0479">Metal-binding</keyword>
<name>A0ABV8MWR8_9NEIS</name>
<evidence type="ECO:0000256" key="6">
    <source>
        <dbReference type="ARBA" id="ARBA00023004"/>
    </source>
</evidence>
<gene>
    <name evidence="9" type="ORF">ACFOW7_19140</name>
</gene>
<evidence type="ECO:0000256" key="7">
    <source>
        <dbReference type="HAMAP-Rule" id="MF_00657"/>
    </source>
</evidence>
<keyword evidence="3 7" id="KW-0847">Vitamin C</keyword>
<evidence type="ECO:0000256" key="3">
    <source>
        <dbReference type="ARBA" id="ARBA00022896"/>
    </source>
</evidence>
<feature type="binding site" evidence="7">
    <location>
        <position position="168"/>
    </location>
    <ligand>
        <name>2-oxoglutarate</name>
        <dbReference type="ChEBI" id="CHEBI:16810"/>
    </ligand>
</feature>
<dbReference type="Gene3D" id="2.60.120.620">
    <property type="entry name" value="q2cbj1_9rhob like domain"/>
    <property type="match status" value="1"/>
</dbReference>
<keyword evidence="6 7" id="KW-0408">Iron</keyword>
<dbReference type="Pfam" id="PF13640">
    <property type="entry name" value="2OG-FeII_Oxy_3"/>
    <property type="match status" value="1"/>
</dbReference>
<dbReference type="InterPro" id="IPR041097">
    <property type="entry name" value="PKHD_C"/>
</dbReference>
<dbReference type="RefSeq" id="WP_378167416.1">
    <property type="nucleotide sequence ID" value="NZ_JBHSBU010000001.1"/>
</dbReference>
<evidence type="ECO:0000256" key="4">
    <source>
        <dbReference type="ARBA" id="ARBA00022964"/>
    </source>
</evidence>
<protein>
    <submittedName>
        <fullName evidence="9">Fe2+-dependent dioxygenase</fullName>
    </submittedName>
</protein>
<dbReference type="HAMAP" id="MF_00657">
    <property type="entry name" value="Hydroxyl_YbiX"/>
    <property type="match status" value="1"/>
</dbReference>
<dbReference type="PANTHER" id="PTHR41536">
    <property type="entry name" value="PKHD-TYPE HYDROXYLASE YBIX"/>
    <property type="match status" value="1"/>
</dbReference>
<keyword evidence="10" id="KW-1185">Reference proteome</keyword>
<dbReference type="InterPro" id="IPR006620">
    <property type="entry name" value="Pro_4_hyd_alph"/>
</dbReference>
<organism evidence="9 10">
    <name type="scientific">Chitinimonas lacunae</name>
    <dbReference type="NCBI Taxonomy" id="1963018"/>
    <lineage>
        <taxon>Bacteria</taxon>
        <taxon>Pseudomonadati</taxon>
        <taxon>Pseudomonadota</taxon>
        <taxon>Betaproteobacteria</taxon>
        <taxon>Neisseriales</taxon>
        <taxon>Chitinibacteraceae</taxon>
        <taxon>Chitinimonas</taxon>
    </lineage>
</organism>
<keyword evidence="4 7" id="KW-0223">Dioxygenase</keyword>
<dbReference type="Gene3D" id="4.10.860.20">
    <property type="entry name" value="Rabenosyn, Rab binding domain"/>
    <property type="match status" value="1"/>
</dbReference>
<dbReference type="NCBIfam" id="NF003974">
    <property type="entry name" value="PRK05467.1-3"/>
    <property type="match status" value="1"/>
</dbReference>
<proteinExistence type="inferred from homology"/>
<dbReference type="Proteomes" id="UP001595791">
    <property type="component" value="Unassembled WGS sequence"/>
</dbReference>
<comment type="cofactor">
    <cofactor evidence="7">
        <name>Fe(2+)</name>
        <dbReference type="ChEBI" id="CHEBI:29033"/>
    </cofactor>
    <text evidence="7">Binds 1 Fe(2+) ion per subunit.</text>
</comment>
<dbReference type="Pfam" id="PF18331">
    <property type="entry name" value="PKHD_C"/>
    <property type="match status" value="1"/>
</dbReference>